<feature type="region of interest" description="Disordered" evidence="2">
    <location>
        <begin position="1186"/>
        <end position="1595"/>
    </location>
</feature>
<feature type="compositionally biased region" description="Low complexity" evidence="2">
    <location>
        <begin position="691"/>
        <end position="717"/>
    </location>
</feature>
<feature type="compositionally biased region" description="Gly residues" evidence="2">
    <location>
        <begin position="537"/>
        <end position="550"/>
    </location>
</feature>
<feature type="compositionally biased region" description="Polar residues" evidence="2">
    <location>
        <begin position="387"/>
        <end position="400"/>
    </location>
</feature>
<feature type="compositionally biased region" description="Basic and acidic residues" evidence="2">
    <location>
        <begin position="1015"/>
        <end position="1029"/>
    </location>
</feature>
<feature type="compositionally biased region" description="Basic and acidic residues" evidence="2">
    <location>
        <begin position="1532"/>
        <end position="1566"/>
    </location>
</feature>
<feature type="compositionally biased region" description="Low complexity" evidence="2">
    <location>
        <begin position="1259"/>
        <end position="1331"/>
    </location>
</feature>
<feature type="compositionally biased region" description="Polar residues" evidence="2">
    <location>
        <begin position="1367"/>
        <end position="1378"/>
    </location>
</feature>
<feature type="compositionally biased region" description="Pro residues" evidence="2">
    <location>
        <begin position="1232"/>
        <end position="1242"/>
    </location>
</feature>
<feature type="coiled-coil region" evidence="1">
    <location>
        <begin position="1734"/>
        <end position="1761"/>
    </location>
</feature>
<feature type="compositionally biased region" description="Gly residues" evidence="2">
    <location>
        <begin position="557"/>
        <end position="570"/>
    </location>
</feature>
<feature type="compositionally biased region" description="Low complexity" evidence="2">
    <location>
        <begin position="652"/>
        <end position="662"/>
    </location>
</feature>
<keyword evidence="6" id="KW-1185">Reference proteome</keyword>
<feature type="compositionally biased region" description="Polar residues" evidence="2">
    <location>
        <begin position="804"/>
        <end position="815"/>
    </location>
</feature>
<dbReference type="Pfam" id="PF25547">
    <property type="entry name" value="WXG100_2"/>
    <property type="match status" value="1"/>
</dbReference>
<feature type="compositionally biased region" description="Low complexity" evidence="2">
    <location>
        <begin position="494"/>
        <end position="515"/>
    </location>
</feature>
<feature type="compositionally biased region" description="Basic and acidic residues" evidence="2">
    <location>
        <begin position="826"/>
        <end position="855"/>
    </location>
</feature>
<keyword evidence="1" id="KW-0175">Coiled coil</keyword>
<feature type="compositionally biased region" description="Basic and acidic residues" evidence="2">
    <location>
        <begin position="1576"/>
        <end position="1589"/>
    </location>
</feature>
<evidence type="ECO:0000313" key="5">
    <source>
        <dbReference type="EMBL" id="SFD53926.1"/>
    </source>
</evidence>
<accession>A0A1H6ED25</accession>
<feature type="compositionally biased region" description="Gly residues" evidence="2">
    <location>
        <begin position="420"/>
        <end position="446"/>
    </location>
</feature>
<feature type="compositionally biased region" description="Low complexity" evidence="2">
    <location>
        <begin position="470"/>
        <end position="479"/>
    </location>
</feature>
<accession>A0A1I1T5M8</accession>
<feature type="compositionally biased region" description="Low complexity" evidence="2">
    <location>
        <begin position="1467"/>
        <end position="1482"/>
    </location>
</feature>
<name>A0A1H6ED25_9PSEU</name>
<reference evidence="6 7" key="2">
    <citation type="submission" date="2016-10" db="EMBL/GenBank/DDBJ databases">
        <authorList>
            <person name="Varghese N."/>
            <person name="Submissions S."/>
        </authorList>
    </citation>
    <scope>NUCLEOTIDE SEQUENCE [LARGE SCALE GENOMIC DNA]</scope>
    <source>
        <strain evidence="7">ATCC 20501</strain>
        <strain evidence="5 6">CGMCC 4.3529</strain>
    </source>
</reference>
<evidence type="ECO:0000313" key="6">
    <source>
        <dbReference type="Proteomes" id="UP000199690"/>
    </source>
</evidence>
<gene>
    <name evidence="4" type="ORF">SAMN02982929_06261</name>
    <name evidence="5" type="ORF">SAMN05216506_10524</name>
</gene>
<feature type="compositionally biased region" description="Basic and acidic residues" evidence="2">
    <location>
        <begin position="962"/>
        <end position="992"/>
    </location>
</feature>
<dbReference type="SMR" id="A0A1H6ED25"/>
<feature type="compositionally biased region" description="Low complexity" evidence="2">
    <location>
        <begin position="527"/>
        <end position="536"/>
    </location>
</feature>
<evidence type="ECO:0000259" key="3">
    <source>
        <dbReference type="Pfam" id="PF25547"/>
    </source>
</evidence>
<evidence type="ECO:0000256" key="1">
    <source>
        <dbReference type="SAM" id="Coils"/>
    </source>
</evidence>
<dbReference type="RefSeq" id="WP_177247581.1">
    <property type="nucleotide sequence ID" value="NZ_FNVB01000010.1"/>
</dbReference>
<sequence>MSNPLVAQQKENPDGPGIFTAGTGEAGWGTGIGIAESINDISSLNEGSSWVEAGLAYGGAALEVVGMAVDPIGTLLSYGLSWLIEHVEPLKEALDWFAGDPDGVKAYGETWANVSQAVAAAATQYNDAVKSDTAEWTGQAGDAYRKHAAEKGEALGAAAELANTISSVVTIMGEVVSFVREFVRDLVADCISRLITYALEALAPPLVSLAWVVPQAVAFIAKTVGKIADIVQKLVKTISNVAPKLAKMAEVFGDVMKALGKMGKKAFDGVSNLADKVDIAGKMSDKLAEKTWKKVDDVFGTDVVGKHNAKFGGPDAPGGGGDDSGDTGGPGDRPRTAGNGTASSDPSPGSPSPDGPDSPTGGPASSTDGPGSSHGVGTDAPGRGDTPTGSGEQPRASSLVDSGGNGHGTPDSPRSATPDGSGGPGGSAGGGPNPGGSHTGGSGGTAPEGPNPGSSPTGGSNHVGTTGEASNPGGSNPSGTPGGSHPGGPVADAPSPGSSHSGGTTGSHPENVSSGGNPGGSNPGGQPPSSASPGSAPVGGGSGFSGGSTAGGPPPGGGSTSGFGTPGGPAGYNPNTPAATSSATVDASSRAPEMGPAAPVAGPPPARSDQSAPGGAGAGPVGGGAAGGPGGGGAPTAGGSGRHGSGSGWTGTPGSPGAAGRPEAPRQRGPEGPGGRGTASPERRGPGGEAGQRPAGPPAGARPQAAGPGYPGGPARADVPARPGHLDGPPRQNTPPAGGPRPDAPQRPGAPGHPSGPPRADAPSPRPGHPDAPARPNAPHPGGPPRTDAPNSQPRQGHPDNPARPNTSTHPNATSRPDAPSGRPDSPARQDAPSRPDARPDGLPRHDAPRPDGPSRPDVPPRNNRPDAVPNAPRQRHPHDGVRVHPDAPKPHHAGVDRQHSNMRPDSFSNARGAEGEWRPGGPQRTPEDAGVGQETPKPDQESQKYSTSESMAAERPPANPTEHRWDIGRAGEFERIKVSPELESKLRDPNDPHGYIGIRNTPSGLSAVPYPKTRIGDRDYYDRMPKPAVDPKRFTVEVHGSPDGVQFRGQQLSAKELAEIIKAAPGYDPGTPVRLLSCKTGADMPDGSPNFAQQLSKELGVEVLAPNKDAWVDNFGNMYASDSRAKFEADASGTPQPKLDEPGQWVSFAPDGTKAVHDSPFPPGHEPEFVRHGVQAHNAEQRGFGDWVRKMFGKNPKPDTFEMDPVTGERYSSFSPPPQNTPHPYGALQPSQPPYGGPQPSQPSFGGPQPHNGPQPGQPSFGSPQQQYSGPQPGQQPYGASQQGQPPFGGSQPGQQPYGGPAPQQGLPQQGQPYPQPQHQGGMPQQSSGQPNPPAPQPPRGSQQSGPTPPPRGQQQLQGMPQQSGRPTFNSPSSQGPRTPGVGPLPNGPRGPQGPQPPGQPAPRPYDVSGPRPNPSGPGQQAPRPNVDGPNPGTPSTSRNNVPPLDVSGPRQVPGGQRANTPPLDVSGPRQQRPSQQPSVGTGHGNAPSPSPAPVHPGRSRELDSSPAVQHNSRRRRTAVDWDDAPDPFENGDHGVDPFNRTERPDEAVRPESSEEASPHDRESGDTGSLGDENVGDRSLRDRDERPLIGDLFPDGGVPFDEQAALAKVKGVVDGEYAGLRVEVHEVTGAEGRVSMKADIFDDSGQKIGVATRDFFLDSKTGGLVANHAKLEIKADARGNGFAGEFNGMLESWYRQSGVESIVLRANIDVGSYAWARQGYEFDNHQEAVERILPRLKSGIARTEREIDEMRQEVASLQSGPERESLERKISFLGTELFVAHDIVSRFHLGSKDFPTPKEISDLGRPAGVDSGDLRDQWWLGKRVFMEPGKVIGWQGRKRL</sequence>
<evidence type="ECO:0000313" key="7">
    <source>
        <dbReference type="Proteomes" id="UP000236729"/>
    </source>
</evidence>
<feature type="compositionally biased region" description="Gly residues" evidence="2">
    <location>
        <begin position="315"/>
        <end position="331"/>
    </location>
</feature>
<dbReference type="InterPro" id="IPR057746">
    <property type="entry name" value="CpnT-like_N"/>
</dbReference>
<feature type="compositionally biased region" description="Low complexity" evidence="2">
    <location>
        <begin position="357"/>
        <end position="367"/>
    </location>
</feature>
<reference evidence="4" key="1">
    <citation type="submission" date="2016-10" db="EMBL/GenBank/DDBJ databases">
        <authorList>
            <person name="de Groot N.N."/>
        </authorList>
    </citation>
    <scope>NUCLEOTIDE SEQUENCE [LARGE SCALE GENOMIC DNA]</scope>
    <source>
        <strain evidence="4">ATCC 20501</strain>
    </source>
</reference>
<feature type="compositionally biased region" description="Low complexity" evidence="2">
    <location>
        <begin position="1354"/>
        <end position="1366"/>
    </location>
</feature>
<feature type="compositionally biased region" description="Basic and acidic residues" evidence="2">
    <location>
        <begin position="878"/>
        <end position="900"/>
    </location>
</feature>
<dbReference type="Proteomes" id="UP000236729">
    <property type="component" value="Unassembled WGS sequence"/>
</dbReference>
<feature type="compositionally biased region" description="Low complexity" evidence="2">
    <location>
        <begin position="576"/>
        <end position="600"/>
    </location>
</feature>
<feature type="compositionally biased region" description="Pro residues" evidence="2">
    <location>
        <begin position="1387"/>
        <end position="1405"/>
    </location>
</feature>
<dbReference type="EMBL" id="FNVB01000010">
    <property type="protein sequence ID" value="SEG95708.1"/>
    <property type="molecule type" value="Genomic_DNA"/>
</dbReference>
<protein>
    <recommendedName>
        <fullName evidence="3">Outer membrane channel protein CpnT-like N-terminal domain-containing protein</fullName>
    </recommendedName>
</protein>
<feature type="domain" description="Outer membrane channel protein CpnT-like N-terminal" evidence="3">
    <location>
        <begin position="83"/>
        <end position="223"/>
    </location>
</feature>
<organism evidence="4 7">
    <name type="scientific">Saccharopolyspora kobensis</name>
    <dbReference type="NCBI Taxonomy" id="146035"/>
    <lineage>
        <taxon>Bacteria</taxon>
        <taxon>Bacillati</taxon>
        <taxon>Actinomycetota</taxon>
        <taxon>Actinomycetes</taxon>
        <taxon>Pseudonocardiales</taxon>
        <taxon>Pseudonocardiaceae</taxon>
        <taxon>Saccharopolyspora</taxon>
    </lineage>
</organism>
<evidence type="ECO:0000256" key="2">
    <source>
        <dbReference type="SAM" id="MobiDB-lite"/>
    </source>
</evidence>
<dbReference type="EMBL" id="FOME01000005">
    <property type="protein sequence ID" value="SFD53926.1"/>
    <property type="molecule type" value="Genomic_DNA"/>
</dbReference>
<dbReference type="Proteomes" id="UP000199690">
    <property type="component" value="Unassembled WGS sequence"/>
</dbReference>
<feature type="compositionally biased region" description="Low complexity" evidence="2">
    <location>
        <begin position="447"/>
        <end position="460"/>
    </location>
</feature>
<proteinExistence type="predicted"/>
<feature type="compositionally biased region" description="Gly residues" evidence="2">
    <location>
        <begin position="614"/>
        <end position="651"/>
    </location>
</feature>
<evidence type="ECO:0000313" key="4">
    <source>
        <dbReference type="EMBL" id="SEG95708.1"/>
    </source>
</evidence>
<feature type="region of interest" description="Disordered" evidence="2">
    <location>
        <begin position="308"/>
        <end position="1029"/>
    </location>
</feature>